<evidence type="ECO:0000256" key="2">
    <source>
        <dbReference type="ARBA" id="ARBA00022723"/>
    </source>
</evidence>
<dbReference type="InterPro" id="IPR002401">
    <property type="entry name" value="Cyt_P450_E_grp-I"/>
</dbReference>
<dbReference type="PANTHER" id="PTHR24305:SF152">
    <property type="entry name" value="P450, PUTATIVE (EUROFUNG)-RELATED"/>
    <property type="match status" value="1"/>
</dbReference>
<evidence type="ECO:0000256" key="5">
    <source>
        <dbReference type="RuleBase" id="RU000461"/>
    </source>
</evidence>
<dbReference type="STRING" id="1448308.A0A2T2P497"/>
<evidence type="ECO:0000313" key="7">
    <source>
        <dbReference type="EMBL" id="PSN72472.1"/>
    </source>
</evidence>
<evidence type="ECO:0000256" key="6">
    <source>
        <dbReference type="SAM" id="Phobius"/>
    </source>
</evidence>
<keyword evidence="3 4" id="KW-0408">Iron</keyword>
<keyword evidence="6" id="KW-1133">Transmembrane helix</keyword>
<evidence type="ECO:0000313" key="8">
    <source>
        <dbReference type="Proteomes" id="UP000240883"/>
    </source>
</evidence>
<dbReference type="GO" id="GO:0004497">
    <property type="term" value="F:monooxygenase activity"/>
    <property type="evidence" value="ECO:0007669"/>
    <property type="project" value="UniProtKB-KW"/>
</dbReference>
<keyword evidence="5" id="KW-0560">Oxidoreductase</keyword>
<protein>
    <submittedName>
        <fullName evidence="7">Cytochrome P450</fullName>
    </submittedName>
</protein>
<dbReference type="PRINTS" id="PR00463">
    <property type="entry name" value="EP450I"/>
</dbReference>
<evidence type="ECO:0000256" key="3">
    <source>
        <dbReference type="ARBA" id="ARBA00023004"/>
    </source>
</evidence>
<name>A0A2T2P497_CORCC</name>
<dbReference type="EMBL" id="KZ678130">
    <property type="protein sequence ID" value="PSN72472.1"/>
    <property type="molecule type" value="Genomic_DNA"/>
</dbReference>
<keyword evidence="2 4" id="KW-0479">Metal-binding</keyword>
<keyword evidence="8" id="KW-1185">Reference proteome</keyword>
<organism evidence="7 8">
    <name type="scientific">Corynespora cassiicola Philippines</name>
    <dbReference type="NCBI Taxonomy" id="1448308"/>
    <lineage>
        <taxon>Eukaryota</taxon>
        <taxon>Fungi</taxon>
        <taxon>Dikarya</taxon>
        <taxon>Ascomycota</taxon>
        <taxon>Pezizomycotina</taxon>
        <taxon>Dothideomycetes</taxon>
        <taxon>Pleosporomycetidae</taxon>
        <taxon>Pleosporales</taxon>
        <taxon>Corynesporascaceae</taxon>
        <taxon>Corynespora</taxon>
    </lineage>
</organism>
<dbReference type="PANTHER" id="PTHR24305">
    <property type="entry name" value="CYTOCHROME P450"/>
    <property type="match status" value="1"/>
</dbReference>
<gene>
    <name evidence="7" type="ORF">BS50DRAFT_584006</name>
</gene>
<dbReference type="GO" id="GO:0020037">
    <property type="term" value="F:heme binding"/>
    <property type="evidence" value="ECO:0007669"/>
    <property type="project" value="InterPro"/>
</dbReference>
<dbReference type="OrthoDB" id="3945418at2759"/>
<evidence type="ECO:0000256" key="4">
    <source>
        <dbReference type="PIRSR" id="PIRSR602401-1"/>
    </source>
</evidence>
<dbReference type="GO" id="GO:0016705">
    <property type="term" value="F:oxidoreductase activity, acting on paired donors, with incorporation or reduction of molecular oxygen"/>
    <property type="evidence" value="ECO:0007669"/>
    <property type="project" value="InterPro"/>
</dbReference>
<dbReference type="InterPro" id="IPR001128">
    <property type="entry name" value="Cyt_P450"/>
</dbReference>
<evidence type="ECO:0000256" key="1">
    <source>
        <dbReference type="ARBA" id="ARBA00001971"/>
    </source>
</evidence>
<sequence>MDLGAHHLAGFAPLAPSVALPVAALALYIVGLTLYRLYLHPLAKFPGPRLAAVTSWYEAYYEIIQNGQYSKKITQLHDQYGPIIRVTPNELHIRDSRFFDEVYHKSLHLDKIGWDKRFGSEHNVLTSVNAAQHKRRRAALNPLSVFPHTSRQRDSVLSLGRFSRRSILEFVHIIYRHVETMSDRMREFEERKEPLNLTLVFPALTGDIIMDYFFGFNYAQLKHPEFESFHEAFLKIGGTGHIATQFPWFYPAMNSIPDFITEWLQPAAKPLLKFKRDQWELTGRTLRGEEVKTNDAKKTIFQEILNSKLPPEDKTQRRLADEAQIVVGGGVETTAFSLTIAAFHIINNPRIYERLHADLVKTFPNRAEIELYPLEQMPYLKACIMEAVRMGYGLSARNPRTHPNDLRYKDWIIPAGTNIAMSIPEVSHDEEIFPNSYEFIPERWLGEPKTKDGIPLERFMVSFGRGTRSCLGINLAWTELYLTLGMMFRRYKFELFEPDVRDVQLGHDFFIPVPRLESKGVRVFVTSATD</sequence>
<comment type="cofactor">
    <cofactor evidence="1 4">
        <name>heme</name>
        <dbReference type="ChEBI" id="CHEBI:30413"/>
    </cofactor>
</comment>
<dbReference type="InterPro" id="IPR036396">
    <property type="entry name" value="Cyt_P450_sf"/>
</dbReference>
<dbReference type="AlphaFoldDB" id="A0A2T2P497"/>
<feature type="binding site" description="axial binding residue" evidence="4">
    <location>
        <position position="470"/>
    </location>
    <ligand>
        <name>heme</name>
        <dbReference type="ChEBI" id="CHEBI:30413"/>
    </ligand>
    <ligandPart>
        <name>Fe</name>
        <dbReference type="ChEBI" id="CHEBI:18248"/>
    </ligandPart>
</feature>
<dbReference type="InterPro" id="IPR017972">
    <property type="entry name" value="Cyt_P450_CS"/>
</dbReference>
<reference evidence="7 8" key="1">
    <citation type="journal article" date="2018" name="Front. Microbiol.">
        <title>Genome-Wide Analysis of Corynespora cassiicola Leaf Fall Disease Putative Effectors.</title>
        <authorList>
            <person name="Lopez D."/>
            <person name="Ribeiro S."/>
            <person name="Label P."/>
            <person name="Fumanal B."/>
            <person name="Venisse J.S."/>
            <person name="Kohler A."/>
            <person name="de Oliveira R.R."/>
            <person name="Labutti K."/>
            <person name="Lipzen A."/>
            <person name="Lail K."/>
            <person name="Bauer D."/>
            <person name="Ohm R.A."/>
            <person name="Barry K.W."/>
            <person name="Spatafora J."/>
            <person name="Grigoriev I.V."/>
            <person name="Martin F.M."/>
            <person name="Pujade-Renaud V."/>
        </authorList>
    </citation>
    <scope>NUCLEOTIDE SEQUENCE [LARGE SCALE GENOMIC DNA]</scope>
    <source>
        <strain evidence="7 8">Philippines</strain>
    </source>
</reference>
<keyword evidence="4 5" id="KW-0349">Heme</keyword>
<keyword evidence="6" id="KW-0812">Transmembrane</keyword>
<dbReference type="Proteomes" id="UP000240883">
    <property type="component" value="Unassembled WGS sequence"/>
</dbReference>
<keyword evidence="6" id="KW-0472">Membrane</keyword>
<proteinExistence type="inferred from homology"/>
<dbReference type="Pfam" id="PF00067">
    <property type="entry name" value="p450"/>
    <property type="match status" value="1"/>
</dbReference>
<keyword evidence="5" id="KW-0503">Monooxygenase</keyword>
<dbReference type="PROSITE" id="PS00086">
    <property type="entry name" value="CYTOCHROME_P450"/>
    <property type="match status" value="1"/>
</dbReference>
<dbReference type="SUPFAM" id="SSF48264">
    <property type="entry name" value="Cytochrome P450"/>
    <property type="match status" value="1"/>
</dbReference>
<dbReference type="Gene3D" id="1.10.630.10">
    <property type="entry name" value="Cytochrome P450"/>
    <property type="match status" value="1"/>
</dbReference>
<dbReference type="GO" id="GO:0005506">
    <property type="term" value="F:iron ion binding"/>
    <property type="evidence" value="ECO:0007669"/>
    <property type="project" value="InterPro"/>
</dbReference>
<feature type="transmembrane region" description="Helical" evidence="6">
    <location>
        <begin position="18"/>
        <end position="39"/>
    </location>
</feature>
<dbReference type="InterPro" id="IPR050121">
    <property type="entry name" value="Cytochrome_P450_monoxygenase"/>
</dbReference>
<comment type="similarity">
    <text evidence="5">Belongs to the cytochrome P450 family.</text>
</comment>
<accession>A0A2T2P497</accession>
<dbReference type="CDD" id="cd11062">
    <property type="entry name" value="CYP58-like"/>
    <property type="match status" value="1"/>
</dbReference>